<organism evidence="1 2">
    <name type="scientific">Dermacoccus nishinomiyaensis</name>
    <dbReference type="NCBI Taxonomy" id="1274"/>
    <lineage>
        <taxon>Bacteria</taxon>
        <taxon>Bacillati</taxon>
        <taxon>Actinomycetota</taxon>
        <taxon>Actinomycetes</taxon>
        <taxon>Micrococcales</taxon>
        <taxon>Dermacoccaceae</taxon>
        <taxon>Dermacoccus</taxon>
    </lineage>
</organism>
<sequence>MDSAMTAGEITLALAVIVVLLALAAMVLRTRAIGRDGNLAVMAVRYPGASWRTGMVRYRHDRLEWFSFRSMTMSPRRTWARGDFFLGSRAQLADGDRPAALSGDAVSVDVRCGVEAFTIAMAPGDYTAMRSWSESAPPGLHADALV</sequence>
<evidence type="ECO:0000313" key="1">
    <source>
        <dbReference type="EMBL" id="AIF40389.1"/>
    </source>
</evidence>
<gene>
    <name evidence="1" type="ORF">HX89_04865</name>
</gene>
<dbReference type="HOGENOM" id="CLU_122300_1_1_11"/>
<name>A0A075JEN8_9MICO</name>
<dbReference type="AlphaFoldDB" id="A0A075JEN8"/>
<keyword evidence="2" id="KW-1185">Reference proteome</keyword>
<protein>
    <recommendedName>
        <fullName evidence="3">DUF2550 family protein</fullName>
    </recommendedName>
</protein>
<proteinExistence type="predicted"/>
<dbReference type="KEGG" id="dni:HX89_04865"/>
<dbReference type="RefSeq" id="WP_038567378.1">
    <property type="nucleotide sequence ID" value="NZ_CP008889.1"/>
</dbReference>
<dbReference type="EMBL" id="CP008889">
    <property type="protein sequence ID" value="AIF40389.1"/>
    <property type="molecule type" value="Genomic_DNA"/>
</dbReference>
<dbReference type="eggNOG" id="ENOG503294D">
    <property type="taxonomic scope" value="Bacteria"/>
</dbReference>
<dbReference type="Pfam" id="PF10739">
    <property type="entry name" value="DUF2550"/>
    <property type="match status" value="1"/>
</dbReference>
<evidence type="ECO:0008006" key="3">
    <source>
        <dbReference type="Google" id="ProtNLM"/>
    </source>
</evidence>
<dbReference type="Proteomes" id="UP000027986">
    <property type="component" value="Chromosome"/>
</dbReference>
<accession>A0A075JEN8</accession>
<evidence type="ECO:0000313" key="2">
    <source>
        <dbReference type="Proteomes" id="UP000027986"/>
    </source>
</evidence>
<reference evidence="1 2" key="1">
    <citation type="submission" date="2014-07" db="EMBL/GenBank/DDBJ databases">
        <title>Genome Sequencing of Dermacoccus nishinomiyaensis.</title>
        <authorList>
            <person name="Hong K.W."/>
            <person name="Chan K.G."/>
        </authorList>
    </citation>
    <scope>NUCLEOTIDE SEQUENCE [LARGE SCALE GENOMIC DNA]</scope>
    <source>
        <strain evidence="1 2">M25</strain>
    </source>
</reference>
<dbReference type="OrthoDB" id="4793422at2"/>
<dbReference type="GeneID" id="41840523"/>
<dbReference type="InterPro" id="IPR019675">
    <property type="entry name" value="DUF2550"/>
</dbReference>